<evidence type="ECO:0008006" key="3">
    <source>
        <dbReference type="Google" id="ProtNLM"/>
    </source>
</evidence>
<comment type="caution">
    <text evidence="1">The sequence shown here is derived from an EMBL/GenBank/DDBJ whole genome shotgun (WGS) entry which is preliminary data.</text>
</comment>
<evidence type="ECO:0000313" key="1">
    <source>
        <dbReference type="EMBL" id="GEA49468.1"/>
    </source>
</evidence>
<protein>
    <recommendedName>
        <fullName evidence="3">Type II citrate synthase</fullName>
    </recommendedName>
</protein>
<accession>A0A4Y3HQY9</accession>
<reference evidence="1 2" key="1">
    <citation type="submission" date="2019-06" db="EMBL/GenBank/DDBJ databases">
        <title>Whole genome shotgun sequence of Vibrio inusitatus NBRC 102082.</title>
        <authorList>
            <person name="Hosoyama A."/>
            <person name="Uohara A."/>
            <person name="Ohji S."/>
            <person name="Ichikawa N."/>
        </authorList>
    </citation>
    <scope>NUCLEOTIDE SEQUENCE [LARGE SCALE GENOMIC DNA]</scope>
    <source>
        <strain evidence="1 2">NBRC 102082</strain>
    </source>
</reference>
<dbReference type="OrthoDB" id="378654at2"/>
<gene>
    <name evidence="1" type="ORF">VIN01S_02720</name>
</gene>
<dbReference type="Proteomes" id="UP000318717">
    <property type="component" value="Unassembled WGS sequence"/>
</dbReference>
<sequence length="258" mass="30312">MPNIYVDVSTLSQFADWIATTPPLLHGDEIIVEHLPFQTLCAEQMQTYTGNPRLGFIYQYLCEQLFVHNPSLSITTTELQLSDNGRTIGELDFILYNHQQERTEHWEVAIKFYLLHGDKWYGPNAIDRLDKKLKHMLERQLQHTQSDVFIRQYPQWKNLSQHLLMQGRLYINPFENQVVPTHCEEKRINSSQIAGYWCHQNQANKIDEKLYRLDKPLWATGKTQDSSLLDSIQGKILHCQGESGRFWFIVPNDWPNNI</sequence>
<dbReference type="AlphaFoldDB" id="A0A4Y3HQY9"/>
<name>A0A4Y3HQY9_9VIBR</name>
<organism evidence="1 2">
    <name type="scientific">Vibrio inusitatus NBRC 102082</name>
    <dbReference type="NCBI Taxonomy" id="1219070"/>
    <lineage>
        <taxon>Bacteria</taxon>
        <taxon>Pseudomonadati</taxon>
        <taxon>Pseudomonadota</taxon>
        <taxon>Gammaproteobacteria</taxon>
        <taxon>Vibrionales</taxon>
        <taxon>Vibrionaceae</taxon>
        <taxon>Vibrio</taxon>
    </lineage>
</organism>
<dbReference type="RefSeq" id="WP_141343822.1">
    <property type="nucleotide sequence ID" value="NZ_BJLF01000001.1"/>
</dbReference>
<keyword evidence="2" id="KW-1185">Reference proteome</keyword>
<evidence type="ECO:0000313" key="2">
    <source>
        <dbReference type="Proteomes" id="UP000318717"/>
    </source>
</evidence>
<dbReference type="Pfam" id="PF08907">
    <property type="entry name" value="DUF1853"/>
    <property type="match status" value="1"/>
</dbReference>
<dbReference type="EMBL" id="BJLF01000001">
    <property type="protein sequence ID" value="GEA49468.1"/>
    <property type="molecule type" value="Genomic_DNA"/>
</dbReference>
<dbReference type="InterPro" id="IPR015003">
    <property type="entry name" value="DUF1853"/>
</dbReference>
<proteinExistence type="predicted"/>